<keyword evidence="3" id="KW-1185">Reference proteome</keyword>
<dbReference type="InterPro" id="IPR046591">
    <property type="entry name" value="DUF6649"/>
</dbReference>
<protein>
    <submittedName>
        <fullName evidence="2">Uncharacterized protein</fullName>
    </submittedName>
</protein>
<feature type="region of interest" description="Disordered" evidence="1">
    <location>
        <begin position="164"/>
        <end position="213"/>
    </location>
</feature>
<accession>A0A8H7AQ41</accession>
<sequence length="213" mass="24318">MARELMFGVTHHGFKRHAEEEPEGEQPITKRLAQMRIGKDEQNGVLPHMPAHYAFPHQPQPPTSAPAPIPPYRACTDDLMPLDDTKDKIYIHDLESEIAQIEAEEPKCLFLPDIDRKISAIPQQVLRCHTNNANTQMVLYQVPSSISVPEEQDHVRKAIIATRARAREKQAREAEETQKKNEEHVHDDHMNGLVTDRVEEQPEDYDPDAMDLG</sequence>
<dbReference type="AlphaFoldDB" id="A0A8H7AQ41"/>
<dbReference type="Pfam" id="PF20354">
    <property type="entry name" value="DUF6649"/>
    <property type="match status" value="1"/>
</dbReference>
<organism evidence="2 3">
    <name type="scientific">Endocarpon pusillum</name>
    <dbReference type="NCBI Taxonomy" id="364733"/>
    <lineage>
        <taxon>Eukaryota</taxon>
        <taxon>Fungi</taxon>
        <taxon>Dikarya</taxon>
        <taxon>Ascomycota</taxon>
        <taxon>Pezizomycotina</taxon>
        <taxon>Eurotiomycetes</taxon>
        <taxon>Chaetothyriomycetidae</taxon>
        <taxon>Verrucariales</taxon>
        <taxon>Verrucariaceae</taxon>
        <taxon>Endocarpon</taxon>
    </lineage>
</organism>
<comment type="caution">
    <text evidence="2">The sequence shown here is derived from an EMBL/GenBank/DDBJ whole genome shotgun (WGS) entry which is preliminary data.</text>
</comment>
<gene>
    <name evidence="2" type="ORF">GJ744_004663</name>
</gene>
<feature type="compositionally biased region" description="Acidic residues" evidence="1">
    <location>
        <begin position="201"/>
        <end position="213"/>
    </location>
</feature>
<evidence type="ECO:0000256" key="1">
    <source>
        <dbReference type="SAM" id="MobiDB-lite"/>
    </source>
</evidence>
<reference evidence="2" key="1">
    <citation type="submission" date="2020-02" db="EMBL/GenBank/DDBJ databases">
        <authorList>
            <person name="Palmer J.M."/>
        </authorList>
    </citation>
    <scope>NUCLEOTIDE SEQUENCE</scope>
    <source>
        <strain evidence="2">EPUS1.4</strain>
        <tissue evidence="2">Thallus</tissue>
    </source>
</reference>
<dbReference type="EMBL" id="JAACFV010000020">
    <property type="protein sequence ID" value="KAF7511474.1"/>
    <property type="molecule type" value="Genomic_DNA"/>
</dbReference>
<name>A0A8H7AQ41_9EURO</name>
<evidence type="ECO:0000313" key="3">
    <source>
        <dbReference type="Proteomes" id="UP000606974"/>
    </source>
</evidence>
<proteinExistence type="predicted"/>
<feature type="compositionally biased region" description="Basic and acidic residues" evidence="1">
    <location>
        <begin position="165"/>
        <end position="200"/>
    </location>
</feature>
<dbReference type="Proteomes" id="UP000606974">
    <property type="component" value="Unassembled WGS sequence"/>
</dbReference>
<dbReference type="OrthoDB" id="5345504at2759"/>
<evidence type="ECO:0000313" key="2">
    <source>
        <dbReference type="EMBL" id="KAF7511474.1"/>
    </source>
</evidence>